<dbReference type="PANTHER" id="PTHR37820:SF1">
    <property type="entry name" value="CELL DIVISION PROTEIN FTSQ"/>
    <property type="match status" value="1"/>
</dbReference>
<comment type="subcellular location">
    <subcellularLocation>
        <location evidence="1">Membrane</location>
    </subcellularLocation>
</comment>
<evidence type="ECO:0000256" key="5">
    <source>
        <dbReference type="ARBA" id="ARBA00022989"/>
    </source>
</evidence>
<dbReference type="InterPro" id="IPR050487">
    <property type="entry name" value="FtsQ_DivIB"/>
</dbReference>
<proteinExistence type="predicted"/>
<dbReference type="EMBL" id="JAAXZR010000021">
    <property type="protein sequence ID" value="NLT79827.1"/>
    <property type="molecule type" value="Genomic_DNA"/>
</dbReference>
<keyword evidence="2" id="KW-1003">Cell membrane</keyword>
<organism evidence="11 12">
    <name type="scientific">Bifidobacterium crudilactis</name>
    <dbReference type="NCBI Taxonomy" id="327277"/>
    <lineage>
        <taxon>Bacteria</taxon>
        <taxon>Bacillati</taxon>
        <taxon>Actinomycetota</taxon>
        <taxon>Actinomycetes</taxon>
        <taxon>Bifidobacteriales</taxon>
        <taxon>Bifidobacteriaceae</taxon>
        <taxon>Bifidobacterium</taxon>
    </lineage>
</organism>
<reference evidence="11" key="1">
    <citation type="journal article" date="2020" name="Biotechnol. Biofuels">
        <title>New insights from the biogas microbiome by comprehensive genome-resolved metagenomics of nearly 1600 species originating from multiple anaerobic digesters.</title>
        <authorList>
            <person name="Campanaro S."/>
            <person name="Treu L."/>
            <person name="Rodriguez-R L.M."/>
            <person name="Kovalovszki A."/>
            <person name="Ziels R.M."/>
            <person name="Maus I."/>
            <person name="Zhu X."/>
            <person name="Kougias P.G."/>
            <person name="Basile A."/>
            <person name="Luo G."/>
            <person name="Schluter A."/>
            <person name="Konstantinidis K.T."/>
            <person name="Angelidaki I."/>
        </authorList>
    </citation>
    <scope>NUCLEOTIDE SEQUENCE</scope>
    <source>
        <strain evidence="11">AS01afH2WH_6</strain>
    </source>
</reference>
<evidence type="ECO:0000313" key="11">
    <source>
        <dbReference type="EMBL" id="NLT79827.1"/>
    </source>
</evidence>
<keyword evidence="6 9" id="KW-0472">Membrane</keyword>
<dbReference type="PANTHER" id="PTHR37820">
    <property type="entry name" value="CELL DIVISION PROTEIN DIVIB"/>
    <property type="match status" value="1"/>
</dbReference>
<protein>
    <submittedName>
        <fullName evidence="11">FtsQ-type POTRA domain-containing protein</fullName>
    </submittedName>
</protein>
<evidence type="ECO:0000256" key="9">
    <source>
        <dbReference type="SAM" id="Phobius"/>
    </source>
</evidence>
<sequence length="378" mass="40256">MTRRISSNGDASNGDASDGKTSNDNAVNGGASKRTTPRKAHSRTPRRAASSDAVKSPKEKVSQGSNSRKHGSEGKRDARIASSGNSRSKGIDSKADGFVDARRMRSNKDVNTRLSQAGVSDEGVFTRPKVIDFTQRLREKRQANAHVVMKRVLIVVSTVALLCALLWFLLLSPVFLLNASSIKVSGTNTWVSASRIEDIAKQQLGTSLFIVSTGDMEEQIGELPGVTSATVHKDFPDGVNIDVNAQRPAAVLKDAKGALTAVDKEARVLNAVGASVDGIPIIEVSSVGKGTDDAAVKQALKVLAVLPESMRKQITKVSASTQDSITTEISNGQYVIVWGDSSQIALKKAVVDKIINDPTKIGDKHQVDVSAPLRPIIK</sequence>
<name>A0A971CZS6_9BIFI</name>
<reference evidence="11" key="2">
    <citation type="submission" date="2020-01" db="EMBL/GenBank/DDBJ databases">
        <authorList>
            <person name="Campanaro S."/>
        </authorList>
    </citation>
    <scope>NUCLEOTIDE SEQUENCE</scope>
    <source>
        <strain evidence="11">AS01afH2WH_6</strain>
    </source>
</reference>
<gene>
    <name evidence="11" type="ORF">GXW98_06055</name>
</gene>
<evidence type="ECO:0000256" key="2">
    <source>
        <dbReference type="ARBA" id="ARBA00022475"/>
    </source>
</evidence>
<evidence type="ECO:0000256" key="8">
    <source>
        <dbReference type="SAM" id="MobiDB-lite"/>
    </source>
</evidence>
<dbReference type="GO" id="GO:0051301">
    <property type="term" value="P:cell division"/>
    <property type="evidence" value="ECO:0007669"/>
    <property type="project" value="UniProtKB-KW"/>
</dbReference>
<feature type="compositionally biased region" description="Basic and acidic residues" evidence="8">
    <location>
        <begin position="70"/>
        <end position="79"/>
    </location>
</feature>
<accession>A0A971CZS6</accession>
<feature type="transmembrane region" description="Helical" evidence="9">
    <location>
        <begin position="152"/>
        <end position="176"/>
    </location>
</feature>
<keyword evidence="7" id="KW-0131">Cell cycle</keyword>
<feature type="domain" description="POTRA" evidence="10">
    <location>
        <begin position="177"/>
        <end position="246"/>
    </location>
</feature>
<evidence type="ECO:0000256" key="1">
    <source>
        <dbReference type="ARBA" id="ARBA00004370"/>
    </source>
</evidence>
<dbReference type="GO" id="GO:0005886">
    <property type="term" value="C:plasma membrane"/>
    <property type="evidence" value="ECO:0007669"/>
    <property type="project" value="TreeGrafter"/>
</dbReference>
<dbReference type="InterPro" id="IPR013685">
    <property type="entry name" value="POTRA_FtsQ_type"/>
</dbReference>
<dbReference type="Proteomes" id="UP000767327">
    <property type="component" value="Unassembled WGS sequence"/>
</dbReference>
<evidence type="ECO:0000256" key="7">
    <source>
        <dbReference type="ARBA" id="ARBA00023306"/>
    </source>
</evidence>
<evidence type="ECO:0000313" key="12">
    <source>
        <dbReference type="Proteomes" id="UP000767327"/>
    </source>
</evidence>
<feature type="compositionally biased region" description="Polar residues" evidence="8">
    <location>
        <begin position="1"/>
        <end position="26"/>
    </location>
</feature>
<dbReference type="RefSeq" id="WP_273173788.1">
    <property type="nucleotide sequence ID" value="NZ_JAAXZR010000021.1"/>
</dbReference>
<evidence type="ECO:0000256" key="6">
    <source>
        <dbReference type="ARBA" id="ARBA00023136"/>
    </source>
</evidence>
<dbReference type="Pfam" id="PF08478">
    <property type="entry name" value="POTRA_1"/>
    <property type="match status" value="1"/>
</dbReference>
<keyword evidence="4 9" id="KW-0812">Transmembrane</keyword>
<evidence type="ECO:0000256" key="3">
    <source>
        <dbReference type="ARBA" id="ARBA00022618"/>
    </source>
</evidence>
<evidence type="ECO:0000259" key="10">
    <source>
        <dbReference type="PROSITE" id="PS51779"/>
    </source>
</evidence>
<keyword evidence="3" id="KW-0132">Cell division</keyword>
<dbReference type="AlphaFoldDB" id="A0A971CZS6"/>
<dbReference type="Gene3D" id="3.10.20.310">
    <property type="entry name" value="membrane protein fhac"/>
    <property type="match status" value="1"/>
</dbReference>
<keyword evidence="5 9" id="KW-1133">Transmembrane helix</keyword>
<dbReference type="InterPro" id="IPR034746">
    <property type="entry name" value="POTRA"/>
</dbReference>
<comment type="caution">
    <text evidence="11">The sequence shown here is derived from an EMBL/GenBank/DDBJ whole genome shotgun (WGS) entry which is preliminary data.</text>
</comment>
<feature type="region of interest" description="Disordered" evidence="8">
    <location>
        <begin position="1"/>
        <end position="97"/>
    </location>
</feature>
<dbReference type="PROSITE" id="PS51779">
    <property type="entry name" value="POTRA"/>
    <property type="match status" value="1"/>
</dbReference>
<feature type="compositionally biased region" description="Basic residues" evidence="8">
    <location>
        <begin position="35"/>
        <end position="46"/>
    </location>
</feature>
<evidence type="ECO:0000256" key="4">
    <source>
        <dbReference type="ARBA" id="ARBA00022692"/>
    </source>
</evidence>